<dbReference type="EMBL" id="CAJVPQ010018724">
    <property type="protein sequence ID" value="CAG8751745.1"/>
    <property type="molecule type" value="Genomic_DNA"/>
</dbReference>
<accession>A0A9N9IYK7</accession>
<dbReference type="Proteomes" id="UP000789570">
    <property type="component" value="Unassembled WGS sequence"/>
</dbReference>
<comment type="caution">
    <text evidence="1">The sequence shown here is derived from an EMBL/GenBank/DDBJ whole genome shotgun (WGS) entry which is preliminary data.</text>
</comment>
<protein>
    <submittedName>
        <fullName evidence="1">5395_t:CDS:1</fullName>
    </submittedName>
</protein>
<proteinExistence type="predicted"/>
<reference evidence="1" key="1">
    <citation type="submission" date="2021-06" db="EMBL/GenBank/DDBJ databases">
        <authorList>
            <person name="Kallberg Y."/>
            <person name="Tangrot J."/>
            <person name="Rosling A."/>
        </authorList>
    </citation>
    <scope>NUCLEOTIDE SEQUENCE</scope>
    <source>
        <strain evidence="1">UK204</strain>
    </source>
</reference>
<feature type="non-terminal residue" evidence="1">
    <location>
        <position position="1"/>
    </location>
</feature>
<organism evidence="1 2">
    <name type="scientific">Funneliformis caledonium</name>
    <dbReference type="NCBI Taxonomy" id="1117310"/>
    <lineage>
        <taxon>Eukaryota</taxon>
        <taxon>Fungi</taxon>
        <taxon>Fungi incertae sedis</taxon>
        <taxon>Mucoromycota</taxon>
        <taxon>Glomeromycotina</taxon>
        <taxon>Glomeromycetes</taxon>
        <taxon>Glomerales</taxon>
        <taxon>Glomeraceae</taxon>
        <taxon>Funneliformis</taxon>
    </lineage>
</organism>
<keyword evidence="2" id="KW-1185">Reference proteome</keyword>
<name>A0A9N9IYK7_9GLOM</name>
<evidence type="ECO:0000313" key="2">
    <source>
        <dbReference type="Proteomes" id="UP000789570"/>
    </source>
</evidence>
<evidence type="ECO:0000313" key="1">
    <source>
        <dbReference type="EMBL" id="CAG8751745.1"/>
    </source>
</evidence>
<dbReference type="AlphaFoldDB" id="A0A9N9IYK7"/>
<gene>
    <name evidence="1" type="ORF">FCALED_LOCUS16366</name>
</gene>
<sequence>WSFHLGINSFGMGICDIRNVHLGQWASAYPNRSSQMKYPIILNLNAFGLQHIYSTKSESNLR</sequence>